<sequence>MHLPYRFAALASILAVVSAQSTGVPGVWSPYDPVINVQNTGSTWICYKVEFTSGYFPTTTTCDSSPGFTVNPSETISIHPGAGFNGALTAITNNVKGARHEINFASPLNGMQGTWYDVDYQLGMSDSTLGPADGRPRNVNGQQLHSVSGEQNTLAKANAAWAKTTNKAQLLASPYYVQQGSNGQLTRVYMDSNAPACVIQFFQLTASFTGYIGAGSVAGVSVAPDTTQGDMVHTADEKSWFVNTQAMVITAY</sequence>
<dbReference type="Proteomes" id="UP001590950">
    <property type="component" value="Unassembled WGS sequence"/>
</dbReference>
<proteinExistence type="predicted"/>
<comment type="caution">
    <text evidence="2">The sequence shown here is derived from an EMBL/GenBank/DDBJ whole genome shotgun (WGS) entry which is preliminary data.</text>
</comment>
<dbReference type="EMBL" id="JBEFKJ010000023">
    <property type="protein sequence ID" value="KAL2039947.1"/>
    <property type="molecule type" value="Genomic_DNA"/>
</dbReference>
<gene>
    <name evidence="2" type="ORF">N7G274_007350</name>
</gene>
<evidence type="ECO:0000256" key="1">
    <source>
        <dbReference type="SAM" id="SignalP"/>
    </source>
</evidence>
<protein>
    <recommendedName>
        <fullName evidence="4">Lectin</fullName>
    </recommendedName>
</protein>
<organism evidence="2 3">
    <name type="scientific">Stereocaulon virgatum</name>
    <dbReference type="NCBI Taxonomy" id="373712"/>
    <lineage>
        <taxon>Eukaryota</taxon>
        <taxon>Fungi</taxon>
        <taxon>Dikarya</taxon>
        <taxon>Ascomycota</taxon>
        <taxon>Pezizomycotina</taxon>
        <taxon>Lecanoromycetes</taxon>
        <taxon>OSLEUM clade</taxon>
        <taxon>Lecanoromycetidae</taxon>
        <taxon>Lecanorales</taxon>
        <taxon>Lecanorineae</taxon>
        <taxon>Stereocaulaceae</taxon>
        <taxon>Stereocaulon</taxon>
    </lineage>
</organism>
<name>A0ABR4A6D6_9LECA</name>
<keyword evidence="3" id="KW-1185">Reference proteome</keyword>
<reference evidence="2 3" key="1">
    <citation type="submission" date="2024-09" db="EMBL/GenBank/DDBJ databases">
        <title>Rethinking Asexuality: The Enigmatic Case of Functional Sexual Genes in Lepraria (Stereocaulaceae).</title>
        <authorList>
            <person name="Doellman M."/>
            <person name="Sun Y."/>
            <person name="Barcenas-Pena A."/>
            <person name="Lumbsch H.T."/>
            <person name="Grewe F."/>
        </authorList>
    </citation>
    <scope>NUCLEOTIDE SEQUENCE [LARGE SCALE GENOMIC DNA]</scope>
    <source>
        <strain evidence="2 3">Mercado 3170</strain>
    </source>
</reference>
<evidence type="ECO:0000313" key="3">
    <source>
        <dbReference type="Proteomes" id="UP001590950"/>
    </source>
</evidence>
<evidence type="ECO:0000313" key="2">
    <source>
        <dbReference type="EMBL" id="KAL2039947.1"/>
    </source>
</evidence>
<keyword evidence="1" id="KW-0732">Signal</keyword>
<evidence type="ECO:0008006" key="4">
    <source>
        <dbReference type="Google" id="ProtNLM"/>
    </source>
</evidence>
<accession>A0ABR4A6D6</accession>
<feature type="chain" id="PRO_5047168834" description="Lectin" evidence="1">
    <location>
        <begin position="20"/>
        <end position="252"/>
    </location>
</feature>
<feature type="signal peptide" evidence="1">
    <location>
        <begin position="1"/>
        <end position="19"/>
    </location>
</feature>